<dbReference type="AlphaFoldDB" id="A0A939HGD6"/>
<keyword evidence="5" id="KW-1185">Reference proteome</keyword>
<dbReference type="Proteomes" id="UP000664164">
    <property type="component" value="Unassembled WGS sequence"/>
</dbReference>
<feature type="chain" id="PRO_5036714448" evidence="2">
    <location>
        <begin position="28"/>
        <end position="573"/>
    </location>
</feature>
<reference evidence="4" key="1">
    <citation type="submission" date="2021-03" db="EMBL/GenBank/DDBJ databases">
        <title>A new species, PO-11, isolated from a karst cave deposit.</title>
        <authorList>
            <person name="Zhaoxiaoyong W."/>
        </authorList>
    </citation>
    <scope>NUCLEOTIDE SEQUENCE</scope>
    <source>
        <strain evidence="4">PO-11</strain>
    </source>
</reference>
<gene>
    <name evidence="4" type="ORF">J1902_02325</name>
</gene>
<dbReference type="InterPro" id="IPR059026">
    <property type="entry name" value="LpqB_N"/>
</dbReference>
<keyword evidence="2" id="KW-0732">Signal</keyword>
<comment type="caution">
    <text evidence="4">The sequence shown here is derived from an EMBL/GenBank/DDBJ whole genome shotgun (WGS) entry which is preliminary data.</text>
</comment>
<sequence>MNTARFSRIRTVVAVLAILLLALTSCAQIPRSGPVGKSKDGGGGNPNNAPVFFPAPPRSGASQESVIEDFYSAGSGYEDDYAVARQYLTQAQSVTWKPDNRALVFRSAQVVKTGVENEYSFELDLAYAVDADGVATQFPAGTKEIIPVTVNEVEGEWRIAKVPDGTAIPEETFKVIYGAHPIYFYDPSFSYAVPDVRWFIKKKTVKSMTSALLAGPAPYLRGAVVSAFPSGMKLARESVPVVSGSAQVDLSAKELLEASAEDRQRMQNQLALTFRGQPNVINVQLRADQDLVRVEDNGSVLPPVLDKSVPSRQIAVSNNELVRYENNRLSPVPDMQPVAGLGPRTPAESPVSQAVAFLNGDRTSLYSILPGQPARQLTTRSILTRPSFSIQDWVWTAGPGANGVAEVVAFRPSGIAQGMAVPTVNIAPPWLTGRTVKDFRVSRDGARALVISELNGKTSVQITGIVRNADGAPKDLTAPVTLLSSTSPDQGVWVNGITVAVVRASATGMVVPELLSLTSGEPQELAPWEGLTTLSAGNGAEEIFGQSAEGVFQRVGNGWELQLKGPAEPAFPG</sequence>
<evidence type="ECO:0000259" key="3">
    <source>
        <dbReference type="SMART" id="SM00909"/>
    </source>
</evidence>
<protein>
    <submittedName>
        <fullName evidence="4">GerMN domain-containing protein</fullName>
    </submittedName>
</protein>
<name>A0A939HGD6_9MICC</name>
<evidence type="ECO:0000313" key="4">
    <source>
        <dbReference type="EMBL" id="MBO1266828.1"/>
    </source>
</evidence>
<dbReference type="EMBL" id="JAFNLL010000004">
    <property type="protein sequence ID" value="MBO1266828.1"/>
    <property type="molecule type" value="Genomic_DNA"/>
</dbReference>
<dbReference type="InterPro" id="IPR019606">
    <property type="entry name" value="GerMN"/>
</dbReference>
<dbReference type="SMART" id="SM00909">
    <property type="entry name" value="Germane"/>
    <property type="match status" value="1"/>
</dbReference>
<feature type="region of interest" description="Disordered" evidence="1">
    <location>
        <begin position="32"/>
        <end position="60"/>
    </location>
</feature>
<dbReference type="Pfam" id="PF25976">
    <property type="entry name" value="LpqB_N"/>
    <property type="match status" value="1"/>
</dbReference>
<evidence type="ECO:0000256" key="2">
    <source>
        <dbReference type="SAM" id="SignalP"/>
    </source>
</evidence>
<dbReference type="Pfam" id="PF10646">
    <property type="entry name" value="Germane"/>
    <property type="match status" value="1"/>
</dbReference>
<proteinExistence type="predicted"/>
<dbReference type="NCBIfam" id="NF010139">
    <property type="entry name" value="PRK13614.1"/>
    <property type="match status" value="1"/>
</dbReference>
<evidence type="ECO:0000256" key="1">
    <source>
        <dbReference type="SAM" id="MobiDB-lite"/>
    </source>
</evidence>
<evidence type="ECO:0000313" key="5">
    <source>
        <dbReference type="Proteomes" id="UP000664164"/>
    </source>
</evidence>
<organism evidence="4 5">
    <name type="scientific">Arthrobacter cavernae</name>
    <dbReference type="NCBI Taxonomy" id="2817681"/>
    <lineage>
        <taxon>Bacteria</taxon>
        <taxon>Bacillati</taxon>
        <taxon>Actinomycetota</taxon>
        <taxon>Actinomycetes</taxon>
        <taxon>Micrococcales</taxon>
        <taxon>Micrococcaceae</taxon>
        <taxon>Arthrobacter</taxon>
    </lineage>
</organism>
<dbReference type="PROSITE" id="PS51257">
    <property type="entry name" value="PROKAR_LIPOPROTEIN"/>
    <property type="match status" value="1"/>
</dbReference>
<dbReference type="InterPro" id="IPR018910">
    <property type="entry name" value="LpqB_C"/>
</dbReference>
<feature type="domain" description="GerMN" evidence="3">
    <location>
        <begin position="205"/>
        <end position="296"/>
    </location>
</feature>
<feature type="signal peptide" evidence="2">
    <location>
        <begin position="1"/>
        <end position="27"/>
    </location>
</feature>
<accession>A0A939HGD6</accession>
<dbReference type="Pfam" id="PF10647">
    <property type="entry name" value="Gmad1"/>
    <property type="match status" value="1"/>
</dbReference>